<sequence>MHFLLEKYTIKNHHFSLKEKKNQQTFNPEIRHFLFENPHFNLTATHFYHKNPPFNQKS</sequence>
<organism evidence="1 2">
    <name type="scientific">Chlamydia ibidis</name>
    <dbReference type="NCBI Taxonomy" id="1405396"/>
    <lineage>
        <taxon>Bacteria</taxon>
        <taxon>Pseudomonadati</taxon>
        <taxon>Chlamydiota</taxon>
        <taxon>Chlamydiia</taxon>
        <taxon>Chlamydiales</taxon>
        <taxon>Chlamydiaceae</taxon>
        <taxon>Chlamydia/Chlamydophila group</taxon>
        <taxon>Chlamydia</taxon>
    </lineage>
</organism>
<evidence type="ECO:0000313" key="2">
    <source>
        <dbReference type="Proteomes" id="UP000016200"/>
    </source>
</evidence>
<dbReference type="HOGENOM" id="CLU_197875_0_0_0"/>
<reference evidence="1 2" key="1">
    <citation type="submission" date="2013-04" db="EMBL/GenBank/DDBJ databases">
        <title>Genome sequence of Chlamydia psittaci 10-1398/11.</title>
        <authorList>
            <person name="Huot-Creasy H."/>
            <person name="McCracken C.L."/>
            <person name="Humphries M."/>
            <person name="Sachse K."/>
            <person name="Laroucau K."/>
            <person name="Bavoil P."/>
            <person name="Myers G.S."/>
        </authorList>
    </citation>
    <scope>NUCLEOTIDE SEQUENCE [LARGE SCALE GENOMIC DNA]</scope>
    <source>
        <strain evidence="1 2">10_1398_11</strain>
    </source>
</reference>
<evidence type="ECO:0000313" key="1">
    <source>
        <dbReference type="EMBL" id="EPP35753.1"/>
    </source>
</evidence>
<proteinExistence type="predicted"/>
<dbReference type="Proteomes" id="UP000016200">
    <property type="component" value="Unassembled WGS sequence"/>
</dbReference>
<dbReference type="AlphaFoldDB" id="S7J658"/>
<accession>S7J658</accession>
<gene>
    <name evidence="1" type="ORF">CP10139811_1361</name>
</gene>
<comment type="caution">
    <text evidence="1">The sequence shown here is derived from an EMBL/GenBank/DDBJ whole genome shotgun (WGS) entry which is preliminary data.</text>
</comment>
<protein>
    <submittedName>
        <fullName evidence="1">Uncharacterized protein</fullName>
    </submittedName>
</protein>
<name>S7J658_9CHLA</name>
<dbReference type="EMBL" id="ATNB01000010">
    <property type="protein sequence ID" value="EPP35753.1"/>
    <property type="molecule type" value="Genomic_DNA"/>
</dbReference>